<keyword evidence="8" id="KW-1185">Reference proteome</keyword>
<feature type="transmembrane region" description="Helical" evidence="5">
    <location>
        <begin position="115"/>
        <end position="137"/>
    </location>
</feature>
<evidence type="ECO:0000256" key="1">
    <source>
        <dbReference type="ARBA" id="ARBA00004370"/>
    </source>
</evidence>
<keyword evidence="2 5" id="KW-0812">Transmembrane</keyword>
<dbReference type="EMBL" id="AP022577">
    <property type="protein sequence ID" value="BBX83783.1"/>
    <property type="molecule type" value="Genomic_DNA"/>
</dbReference>
<sequence length="466" mass="50912">MIAGIFTSSWFYWAVGIAIGLPIGLVALTEWQHALRRRQSFLVRPVTLLRNYLLPLGALLLLLTEARQVPAGATSVRTVATLFAFVVLVLLLSGVNAALFQGAPEGTWRKRIPTIFVDVARFVLIAVGLALIFSYIWGANVRGLFTALGITSIVIGLTLQNSVGHVISGLLMLFEQPFQIGDWLDTASARGRVVEVNWRAVHLETSTGLQIIPNAVLAAASFANLSRPENKHKVKVTTIFSLDDPPNQVCAMLTGLAAELPMRRREGTVSSTPLGGLEYQTTIPLNSPADDGDTKTLFLQWVWYASRRAGLHLDEAEDEFATPERLLAAVGQVVAPTLHLDADEQRELMPAAALERYAIDEVVQRAGEVPERMTFIVSGRVQLTAGTADEPGPVIGILDEGGYLGQSTLTRQPVIGYAHALDEVTVVHVERAHIEMVVQRNPLLLQEFGRAIEDRRARAQRALTED</sequence>
<dbReference type="Proteomes" id="UP000465609">
    <property type="component" value="Chromosome"/>
</dbReference>
<dbReference type="SUPFAM" id="SSF51206">
    <property type="entry name" value="cAMP-binding domain-like"/>
    <property type="match status" value="1"/>
</dbReference>
<evidence type="ECO:0000256" key="2">
    <source>
        <dbReference type="ARBA" id="ARBA00022692"/>
    </source>
</evidence>
<keyword evidence="3 5" id="KW-1133">Transmembrane helix</keyword>
<dbReference type="InterPro" id="IPR000595">
    <property type="entry name" value="cNMP-bd_dom"/>
</dbReference>
<evidence type="ECO:0000259" key="6">
    <source>
        <dbReference type="PROSITE" id="PS50042"/>
    </source>
</evidence>
<feature type="domain" description="Cyclic nucleotide-binding" evidence="6">
    <location>
        <begin position="339"/>
        <end position="409"/>
    </location>
</feature>
<proteinExistence type="predicted"/>
<evidence type="ECO:0000256" key="3">
    <source>
        <dbReference type="ARBA" id="ARBA00022989"/>
    </source>
</evidence>
<protein>
    <submittedName>
        <fullName evidence="7">Membrane protein</fullName>
    </submittedName>
</protein>
<dbReference type="InterPro" id="IPR010920">
    <property type="entry name" value="LSM_dom_sf"/>
</dbReference>
<dbReference type="InterPro" id="IPR023408">
    <property type="entry name" value="MscS_beta-dom_sf"/>
</dbReference>
<feature type="transmembrane region" description="Helical" evidence="5">
    <location>
        <begin position="41"/>
        <end position="62"/>
    </location>
</feature>
<keyword evidence="4 5" id="KW-0472">Membrane</keyword>
<dbReference type="Gene3D" id="2.60.120.10">
    <property type="entry name" value="Jelly Rolls"/>
    <property type="match status" value="1"/>
</dbReference>
<gene>
    <name evidence="7" type="ORF">MAUB_16560</name>
</gene>
<evidence type="ECO:0000313" key="8">
    <source>
        <dbReference type="Proteomes" id="UP000465609"/>
    </source>
</evidence>
<name>A0ABN5YQ60_9MYCO</name>
<organism evidence="7 8">
    <name type="scientific">Mycolicibacterium aubagnense</name>
    <dbReference type="NCBI Taxonomy" id="319707"/>
    <lineage>
        <taxon>Bacteria</taxon>
        <taxon>Bacillati</taxon>
        <taxon>Actinomycetota</taxon>
        <taxon>Actinomycetes</taxon>
        <taxon>Mycobacteriales</taxon>
        <taxon>Mycobacteriaceae</taxon>
        <taxon>Mycolicibacterium</taxon>
    </lineage>
</organism>
<dbReference type="Gene3D" id="1.10.287.1260">
    <property type="match status" value="1"/>
</dbReference>
<dbReference type="InterPro" id="IPR006685">
    <property type="entry name" value="MscS_channel_2nd"/>
</dbReference>
<dbReference type="PROSITE" id="PS50042">
    <property type="entry name" value="CNMP_BINDING_3"/>
    <property type="match status" value="1"/>
</dbReference>
<dbReference type="Gene3D" id="2.30.30.60">
    <property type="match status" value="1"/>
</dbReference>
<feature type="transmembrane region" description="Helical" evidence="5">
    <location>
        <begin position="12"/>
        <end position="29"/>
    </location>
</feature>
<dbReference type="PANTHER" id="PTHR30566">
    <property type="entry name" value="YNAI-RELATED MECHANOSENSITIVE ION CHANNEL"/>
    <property type="match status" value="1"/>
</dbReference>
<dbReference type="Pfam" id="PF00027">
    <property type="entry name" value="cNMP_binding"/>
    <property type="match status" value="1"/>
</dbReference>
<accession>A0ABN5YQ60</accession>
<evidence type="ECO:0000313" key="7">
    <source>
        <dbReference type="EMBL" id="BBX83783.1"/>
    </source>
</evidence>
<dbReference type="Pfam" id="PF00924">
    <property type="entry name" value="MS_channel_2nd"/>
    <property type="match status" value="1"/>
</dbReference>
<comment type="subcellular location">
    <subcellularLocation>
        <location evidence="1">Membrane</location>
    </subcellularLocation>
</comment>
<dbReference type="CDD" id="cd00038">
    <property type="entry name" value="CAP_ED"/>
    <property type="match status" value="1"/>
</dbReference>
<evidence type="ECO:0000256" key="4">
    <source>
        <dbReference type="ARBA" id="ARBA00023136"/>
    </source>
</evidence>
<dbReference type="InterPro" id="IPR018490">
    <property type="entry name" value="cNMP-bd_dom_sf"/>
</dbReference>
<evidence type="ECO:0000256" key="5">
    <source>
        <dbReference type="SAM" id="Phobius"/>
    </source>
</evidence>
<dbReference type="SUPFAM" id="SSF50182">
    <property type="entry name" value="Sm-like ribonucleoproteins"/>
    <property type="match status" value="1"/>
</dbReference>
<dbReference type="PANTHER" id="PTHR30566:SF25">
    <property type="entry name" value="INNER MEMBRANE PROTEIN"/>
    <property type="match status" value="1"/>
</dbReference>
<dbReference type="InterPro" id="IPR014710">
    <property type="entry name" value="RmlC-like_jellyroll"/>
</dbReference>
<reference evidence="7 8" key="1">
    <citation type="journal article" date="2019" name="Emerg. Microbes Infect.">
        <title>Comprehensive subspecies identification of 175 nontuberculous mycobacteria species based on 7547 genomic profiles.</title>
        <authorList>
            <person name="Matsumoto Y."/>
            <person name="Kinjo T."/>
            <person name="Motooka D."/>
            <person name="Nabeya D."/>
            <person name="Jung N."/>
            <person name="Uechi K."/>
            <person name="Horii T."/>
            <person name="Iida T."/>
            <person name="Fujita J."/>
            <person name="Nakamura S."/>
        </authorList>
    </citation>
    <scope>NUCLEOTIDE SEQUENCE [LARGE SCALE GENOMIC DNA]</scope>
    <source>
        <strain evidence="7 8">JCM 15296</strain>
    </source>
</reference>
<dbReference type="SMART" id="SM00100">
    <property type="entry name" value="cNMP"/>
    <property type="match status" value="1"/>
</dbReference>
<feature type="transmembrane region" description="Helical" evidence="5">
    <location>
        <begin position="82"/>
        <end position="103"/>
    </location>
</feature>